<dbReference type="SUPFAM" id="SSF81606">
    <property type="entry name" value="PP2C-like"/>
    <property type="match status" value="1"/>
</dbReference>
<sequence length="269" mass="30285">MKIDTIYDKGVSQVNEDALLITEQVFGVFDGASGLEPYKNEQGQTGAAIASSIAREVFFSGTKSLVELAHDANDAIGNAMSEKKIDTSRKTALWATTGAVIKLNDGNFDWLQIGDSLILTIFHDRSFRLLIDDYDHDLGSMIMWQELANRKTENIRSMLNEQLLKVRNGMNVNYGTLDGEKEMEKFLKHGNVALNGIAHVVLFTDGLFIPKENPRQPDDFKTFVDLFLEGGLKRVQNYVREQESSDPKCWKYPRFKQHDDIAAVALSFN</sequence>
<dbReference type="Proteomes" id="UP000176700">
    <property type="component" value="Unassembled WGS sequence"/>
</dbReference>
<name>A0A1G2FZB4_9BACT</name>
<dbReference type="Gene3D" id="3.60.40.10">
    <property type="entry name" value="PPM-type phosphatase domain"/>
    <property type="match status" value="1"/>
</dbReference>
<dbReference type="AlphaFoldDB" id="A0A1G2FZB4"/>
<comment type="caution">
    <text evidence="2">The sequence shown here is derived from an EMBL/GenBank/DDBJ whole genome shotgun (WGS) entry which is preliminary data.</text>
</comment>
<dbReference type="Pfam" id="PF13672">
    <property type="entry name" value="PP2C_2"/>
    <property type="match status" value="1"/>
</dbReference>
<proteinExistence type="predicted"/>
<dbReference type="InterPro" id="IPR001932">
    <property type="entry name" value="PPM-type_phosphatase-like_dom"/>
</dbReference>
<dbReference type="InterPro" id="IPR036457">
    <property type="entry name" value="PPM-type-like_dom_sf"/>
</dbReference>
<feature type="domain" description="PPM-type phosphatase" evidence="1">
    <location>
        <begin position="13"/>
        <end position="226"/>
    </location>
</feature>
<reference evidence="2 3" key="1">
    <citation type="journal article" date="2016" name="Nat. Commun.">
        <title>Thousands of microbial genomes shed light on interconnected biogeochemical processes in an aquifer system.</title>
        <authorList>
            <person name="Anantharaman K."/>
            <person name="Brown C.T."/>
            <person name="Hug L.A."/>
            <person name="Sharon I."/>
            <person name="Castelle C.J."/>
            <person name="Probst A.J."/>
            <person name="Thomas B.C."/>
            <person name="Singh A."/>
            <person name="Wilkins M.J."/>
            <person name="Karaoz U."/>
            <person name="Brodie E.L."/>
            <person name="Williams K.H."/>
            <person name="Hubbard S.S."/>
            <person name="Banfield J.F."/>
        </authorList>
    </citation>
    <scope>NUCLEOTIDE SEQUENCE [LARGE SCALE GENOMIC DNA]</scope>
</reference>
<protein>
    <recommendedName>
        <fullName evidence="1">PPM-type phosphatase domain-containing protein</fullName>
    </recommendedName>
</protein>
<dbReference type="EMBL" id="MHNI01000007">
    <property type="protein sequence ID" value="OGZ43386.1"/>
    <property type="molecule type" value="Genomic_DNA"/>
</dbReference>
<accession>A0A1G2FZB4</accession>
<evidence type="ECO:0000259" key="1">
    <source>
        <dbReference type="Pfam" id="PF13672"/>
    </source>
</evidence>
<evidence type="ECO:0000313" key="2">
    <source>
        <dbReference type="EMBL" id="OGZ43386.1"/>
    </source>
</evidence>
<organism evidence="2 3">
    <name type="scientific">Candidatus Ryanbacteria bacterium RIFCSPHIGHO2_01_45_13</name>
    <dbReference type="NCBI Taxonomy" id="1802112"/>
    <lineage>
        <taxon>Bacteria</taxon>
        <taxon>Candidatus Ryaniibacteriota</taxon>
    </lineage>
</organism>
<gene>
    <name evidence="2" type="ORF">A2W41_03925</name>
</gene>
<evidence type="ECO:0000313" key="3">
    <source>
        <dbReference type="Proteomes" id="UP000176700"/>
    </source>
</evidence>